<reference evidence="1" key="1">
    <citation type="journal article" date="2015" name="Front. Microbiol.">
        <title>Combining genomic sequencing methods to explore viral diversity and reveal potential virus-host interactions.</title>
        <authorList>
            <person name="Chow C.E."/>
            <person name="Winget D.M."/>
            <person name="White R.A.III."/>
            <person name="Hallam S.J."/>
            <person name="Suttle C.A."/>
        </authorList>
    </citation>
    <scope>NUCLEOTIDE SEQUENCE</scope>
    <source>
        <strain evidence="1">Oxic1_4</strain>
    </source>
</reference>
<accession>A0A0F7LA00</accession>
<dbReference type="EMBL" id="KR029599">
    <property type="protein sequence ID" value="AKH47906.1"/>
    <property type="molecule type" value="Genomic_DNA"/>
</dbReference>
<sequence length="49" mass="5515">MRKSLTLMMSFLLQPSSQTLMSLRTTTMSVAFTLRNSVRLLPSVSILQP</sequence>
<evidence type="ECO:0000313" key="1">
    <source>
        <dbReference type="EMBL" id="AKH47906.1"/>
    </source>
</evidence>
<reference evidence="1" key="2">
    <citation type="submission" date="2015-03" db="EMBL/GenBank/DDBJ databases">
        <authorList>
            <person name="Chow C.-E.T."/>
            <person name="Winget D.M."/>
            <person name="White R.A.III."/>
            <person name="Hallam S.J."/>
            <person name="Suttle C.A."/>
        </authorList>
    </citation>
    <scope>NUCLEOTIDE SEQUENCE</scope>
    <source>
        <strain evidence="1">Oxic1_4</strain>
    </source>
</reference>
<protein>
    <submittedName>
        <fullName evidence="1">Capsid protein</fullName>
    </submittedName>
</protein>
<organism evidence="1">
    <name type="scientific">uncultured marine virus</name>
    <dbReference type="NCBI Taxonomy" id="186617"/>
    <lineage>
        <taxon>Viruses</taxon>
        <taxon>environmental samples</taxon>
    </lineage>
</organism>
<name>A0A0F7LA00_9VIRU</name>
<proteinExistence type="predicted"/>